<evidence type="ECO:0000313" key="2">
    <source>
        <dbReference type="Proteomes" id="UP001055072"/>
    </source>
</evidence>
<reference evidence="1" key="1">
    <citation type="journal article" date="2021" name="Environ. Microbiol.">
        <title>Gene family expansions and transcriptome signatures uncover fungal adaptations to wood decay.</title>
        <authorList>
            <person name="Hage H."/>
            <person name="Miyauchi S."/>
            <person name="Viragh M."/>
            <person name="Drula E."/>
            <person name="Min B."/>
            <person name="Chaduli D."/>
            <person name="Navarro D."/>
            <person name="Favel A."/>
            <person name="Norest M."/>
            <person name="Lesage-Meessen L."/>
            <person name="Balint B."/>
            <person name="Merenyi Z."/>
            <person name="de Eugenio L."/>
            <person name="Morin E."/>
            <person name="Martinez A.T."/>
            <person name="Baldrian P."/>
            <person name="Stursova M."/>
            <person name="Martinez M.J."/>
            <person name="Novotny C."/>
            <person name="Magnuson J.K."/>
            <person name="Spatafora J.W."/>
            <person name="Maurice S."/>
            <person name="Pangilinan J."/>
            <person name="Andreopoulos W."/>
            <person name="LaButti K."/>
            <person name="Hundley H."/>
            <person name="Na H."/>
            <person name="Kuo A."/>
            <person name="Barry K."/>
            <person name="Lipzen A."/>
            <person name="Henrissat B."/>
            <person name="Riley R."/>
            <person name="Ahrendt S."/>
            <person name="Nagy L.G."/>
            <person name="Grigoriev I.V."/>
            <person name="Martin F."/>
            <person name="Rosso M.N."/>
        </authorList>
    </citation>
    <scope>NUCLEOTIDE SEQUENCE</scope>
    <source>
        <strain evidence="1">CBS 384.51</strain>
    </source>
</reference>
<dbReference type="Proteomes" id="UP001055072">
    <property type="component" value="Unassembled WGS sequence"/>
</dbReference>
<accession>A0ACB8TRP9</accession>
<keyword evidence="2" id="KW-1185">Reference proteome</keyword>
<comment type="caution">
    <text evidence="1">The sequence shown here is derived from an EMBL/GenBank/DDBJ whole genome shotgun (WGS) entry which is preliminary data.</text>
</comment>
<proteinExistence type="predicted"/>
<evidence type="ECO:0000313" key="1">
    <source>
        <dbReference type="EMBL" id="KAI0084504.1"/>
    </source>
</evidence>
<dbReference type="EMBL" id="MU274942">
    <property type="protein sequence ID" value="KAI0084504.1"/>
    <property type="molecule type" value="Genomic_DNA"/>
</dbReference>
<protein>
    <submittedName>
        <fullName evidence="1">Uncharacterized protein</fullName>
    </submittedName>
</protein>
<gene>
    <name evidence="1" type="ORF">BDY19DRAFT_997720</name>
</gene>
<name>A0ACB8TRP9_9APHY</name>
<sequence>MSDLKNRPGCEPGRLHFLGQGVWVRLDYMTQLFFSGLLRHGGTSPLVPDDEPIEGWETRMLLISYPPTSMITGEARHPYSAIPFQDSPLYLCLEMIGAPVFKEGGKKWTNSCHYAGDSWVTMEPHSLVNWMARGLLQQGHFAFRQLPASFKVEIDPSLFLKAFSMEVDGVRVQAEDWLLAPNPQVQEPFTQRHRDVQEELLVNQFDRLMQGIPMVKENRYRGWDITKQECGSCTKATVTGKGKAKRTAESGVAAADRPSKRGRWEQIAVAQAEDNNANNFPMANRNLSLVRAVMQTQRAPVETLDPDDDDAPAPPPGPLRLRRCEGPTSDGEPEIDSDIDREDPSTPIISRANANTMRRTRTSASDRADRSMSSMGTRHGTGVRLPIPDTDSTSPSAAVRRSHRIRTRRDKEPGSHLSGKESGHQVSDKGRYDCVAHGARNQHEDSESPLPSCNAVDDAISGQQTDRTGDGPSVFFVGAPPPRLMHKDAVAPSSAFVDEIEGIGRYSLESGTTAFMATTTPRNRTHKTYRHNFFAHALTDDLSSVMSEVLSVDIRDFSNEALRDTLDVLDQVDALTVDTGETLSNAQLPSYSASVRNMAQYCSGQAVWINFYHQRTILSETRIVDSIRNLVDGRCTEVVRQKSDGVPSRDWLARLVKSVRSLIRQGSQVIASSDTFIDSNILRTTVYTEDLGSSGRPKKVLQYELEKVTLSHVRRILHVWMGASSSFYSQAQSQVSMCLQQYLGPGCLLLPSIWRIHQAIPCWLFSEDCPRVLDANSNLESCFSSKYLDDLRATLHEVVTMFLDVTKQFDALQEAYLDLYARTCEFKHGQVASKTKRSNLSKMLRVTQKKLIPSTSDHSDLSSLLLPSHNEGQVGQDTVNDSSSVSHSPGAVDASITERAVSAVVRFLEDSYAVAVHLRDGGPLSHLLSPAQNLVLSNTDYYMPLRELAESRRVMNEGLSADMVKTRAGLFFLQLFRFIFFNTAAFVDCPEDLCKVYFEDPDEFKQYMASLLSRFPGKPDSFFCNKRAFGTTIRSRTRDRYQDYWDASQQTSFVWPPSRDFDTAWKELQDAKSMLGNNRHSTGDNRQDLWDGVGLLCMLEEL</sequence>
<organism evidence="1 2">
    <name type="scientific">Irpex rosettiformis</name>
    <dbReference type="NCBI Taxonomy" id="378272"/>
    <lineage>
        <taxon>Eukaryota</taxon>
        <taxon>Fungi</taxon>
        <taxon>Dikarya</taxon>
        <taxon>Basidiomycota</taxon>
        <taxon>Agaricomycotina</taxon>
        <taxon>Agaricomycetes</taxon>
        <taxon>Polyporales</taxon>
        <taxon>Irpicaceae</taxon>
        <taxon>Irpex</taxon>
    </lineage>
</organism>